<proteinExistence type="inferred from homology"/>
<name>A0ABT2FCT7_9NEIS</name>
<dbReference type="PRINTS" id="PR00508">
    <property type="entry name" value="S21N4MTFRASE"/>
</dbReference>
<reference evidence="5" key="1">
    <citation type="submission" date="2022-08" db="EMBL/GenBank/DDBJ databases">
        <authorList>
            <person name="Volokhov D.V."/>
            <person name="Furtak V.A."/>
            <person name="Zagorodnyaya T.A."/>
        </authorList>
    </citation>
    <scope>NUCLEOTIDE SEQUENCE</scope>
    <source>
        <strain evidence="5">CSL10203-ORH2</strain>
    </source>
</reference>
<protein>
    <submittedName>
        <fullName evidence="5">Site-specific DNA-methyltransferase</fullName>
    </submittedName>
</protein>
<accession>A0ABT2FCT7</accession>
<keyword evidence="2" id="KW-0489">Methyltransferase</keyword>
<keyword evidence="6" id="KW-1185">Reference proteome</keyword>
<dbReference type="Pfam" id="PF01555">
    <property type="entry name" value="N6_N4_Mtase"/>
    <property type="match status" value="1"/>
</dbReference>
<dbReference type="PROSITE" id="PS00092">
    <property type="entry name" value="N6_MTASE"/>
    <property type="match status" value="1"/>
</dbReference>
<evidence type="ECO:0000256" key="1">
    <source>
        <dbReference type="ARBA" id="ARBA00006594"/>
    </source>
</evidence>
<reference evidence="5" key="2">
    <citation type="journal article" date="2023" name="Curr. Microbiol.">
        <title>Neisseria montereyensis sp. nov., Isolated from Oropharynx of California Sea Lion (Zalophus californianus): Genomic, Phylogenetic, and Phenotypic Study.</title>
        <authorList>
            <person name="Volokhov D.V."/>
            <person name="Zagorodnyaya T.A."/>
            <person name="Furtak V.A."/>
            <person name="Nattanmai G."/>
            <person name="Randall L."/>
            <person name="Jose S."/>
            <person name="Gao Y."/>
            <person name="Gulland F.M."/>
            <person name="Eisenberg T."/>
            <person name="Delmonte P."/>
            <person name="Blom J."/>
            <person name="Mitchell K.K."/>
        </authorList>
    </citation>
    <scope>NUCLEOTIDE SEQUENCE</scope>
    <source>
        <strain evidence="5">CSL10203-ORH2</strain>
    </source>
</reference>
<dbReference type="InterPro" id="IPR029063">
    <property type="entry name" value="SAM-dependent_MTases_sf"/>
</dbReference>
<comment type="caution">
    <text evidence="5">The sequence shown here is derived from an EMBL/GenBank/DDBJ whole genome shotgun (WGS) entry which is preliminary data.</text>
</comment>
<evidence type="ECO:0000259" key="4">
    <source>
        <dbReference type="Pfam" id="PF01555"/>
    </source>
</evidence>
<dbReference type="InterPro" id="IPR002941">
    <property type="entry name" value="DNA_methylase_N4/N6"/>
</dbReference>
<evidence type="ECO:0000313" key="6">
    <source>
        <dbReference type="Proteomes" id="UP001166947"/>
    </source>
</evidence>
<dbReference type="InterPro" id="IPR001091">
    <property type="entry name" value="RM_Methyltransferase"/>
</dbReference>
<comment type="similarity">
    <text evidence="1">Belongs to the N(4)/N(6)-methyltransferase family.</text>
</comment>
<evidence type="ECO:0000256" key="2">
    <source>
        <dbReference type="ARBA" id="ARBA00022603"/>
    </source>
</evidence>
<organism evidence="5 6">
    <name type="scientific">Neisseria montereyensis</name>
    <dbReference type="NCBI Taxonomy" id="2973938"/>
    <lineage>
        <taxon>Bacteria</taxon>
        <taxon>Pseudomonadati</taxon>
        <taxon>Pseudomonadota</taxon>
        <taxon>Betaproteobacteria</taxon>
        <taxon>Neisseriales</taxon>
        <taxon>Neisseriaceae</taxon>
        <taxon>Neisseria</taxon>
    </lineage>
</organism>
<dbReference type="EMBL" id="JANUXW010000005">
    <property type="protein sequence ID" value="MCS4534039.1"/>
    <property type="molecule type" value="Genomic_DNA"/>
</dbReference>
<dbReference type="Gene3D" id="3.40.50.150">
    <property type="entry name" value="Vaccinia Virus protein VP39"/>
    <property type="match status" value="1"/>
</dbReference>
<feature type="domain" description="DNA methylase N-4/N-6" evidence="4">
    <location>
        <begin position="491"/>
        <end position="798"/>
    </location>
</feature>
<dbReference type="RefSeq" id="WP_259291832.1">
    <property type="nucleotide sequence ID" value="NZ_JANUXW010000005.1"/>
</dbReference>
<dbReference type="InterPro" id="IPR002052">
    <property type="entry name" value="DNA_methylase_N6_adenine_CS"/>
</dbReference>
<sequence length="1022" mass="117321">MSQQFELIQKLYEIFQIDRPDLDFGIYRILNSRSREIETYLNHTLPDAIKAAFSQRSATSLEQWRHELADAKKSAEALGVAPESTAKVQELNAKIQNAVRGSAADEAAVYNHLLTFFSRYYDSGDFISQRRYKGDTYAIPYNGEEVMLYWANKDQYYTKSGENFSNYRFTLADGRQVFFRLIDADTAKDNRKDNEGKRFFVLAEQHDIEHEDESGNITTETVFPIQETDDGQTLEIRFEYKVAANNSKQADLTAQAIAAILNHTLVQERWGAALSERAPTEKSPNRTLLEKHLSDYTQKNSADYFIHKDLGGFLNQELDFYIKNEVMKLNDIQDAENFSQIESSLHLIQTLRTIAKNIIAFLAQLENFQKKLWLKKKFVTGIHYLITLDYIPEDLLADVLHNSKQQAQWQDLFSVQMPADIDGVQFAQIYPHLVVDTSLYPAEFQARLLSELSESTHNSSDGLDAATDGLLIHSDNFQALNLLQERYREQVKCIYIDPPYNTGNGDFFYKDRYRHSSWLSLMYDRILLAYPLMNNNSALFCQISDIENTNLHKMMVSVFGEDNHRETISVITSSKSGVNAINVKRGERLFKIKEYLQFYSKNPTFRFYPFYTPDNYNMNYKWEIYQKEDGSWMISDLKSQYDDKSLVEYALKNPKHIYSIEKNNNKAGEAVKAIIQKSKGTNDVEVFFDQYGVQKLIYQGGVCVPLAERIVQENGKNSFGLLGSDVWDDIGQASKSEGGISFDNGKKPEKLLKRIIEMTTQKNDLVMDYFTGSGTTACVAQKLGRKWIGIEQGNYFSDVLITRIKKTIFGEKSGISKSIDYQGSGLVKVLSLESYEDTLNNLQLQRRDLLDNLPAAVQNDYLLHYLLDTESRDSLLNTDDFRRPFNYQMNIATSSAGAFSPQTIDLVETFNYLIGLKVSLINDQRYTRGFVMVEGQLPNQQNDEKTLVLWRDCEKIDYEALQKVMDSLSIHPGSRAYDVVYINGDHNIATAWQSEEDGNLQTLKLRPIEPEFLRLMFAAETV</sequence>
<evidence type="ECO:0000313" key="5">
    <source>
        <dbReference type="EMBL" id="MCS4534039.1"/>
    </source>
</evidence>
<gene>
    <name evidence="5" type="ORF">NXS09_06965</name>
</gene>
<dbReference type="Proteomes" id="UP001166947">
    <property type="component" value="Unassembled WGS sequence"/>
</dbReference>
<keyword evidence="3" id="KW-0808">Transferase</keyword>
<evidence type="ECO:0000256" key="3">
    <source>
        <dbReference type="ARBA" id="ARBA00022679"/>
    </source>
</evidence>
<dbReference type="SUPFAM" id="SSF53335">
    <property type="entry name" value="S-adenosyl-L-methionine-dependent methyltransferases"/>
    <property type="match status" value="1"/>
</dbReference>